<dbReference type="RefSeq" id="WP_171606778.1">
    <property type="nucleotide sequence ID" value="NZ_WHPF01000003.1"/>
</dbReference>
<organism evidence="3 4">
    <name type="scientific">Limnovirga soli</name>
    <dbReference type="NCBI Taxonomy" id="2656915"/>
    <lineage>
        <taxon>Bacteria</taxon>
        <taxon>Pseudomonadati</taxon>
        <taxon>Bacteroidota</taxon>
        <taxon>Chitinophagia</taxon>
        <taxon>Chitinophagales</taxon>
        <taxon>Chitinophagaceae</taxon>
        <taxon>Limnovirga</taxon>
    </lineage>
</organism>
<dbReference type="Pfam" id="PF22725">
    <property type="entry name" value="GFO_IDH_MocA_C3"/>
    <property type="match status" value="1"/>
</dbReference>
<sequence length="421" mass="46056">MQRRSFLKSTAAISVFSIIKPHLVFGSTVNSAVRLGVIGCGNRGTAVISSMSANTNTNIVAIADLFTDKLLTAENNYTQLNAAKNFAPIKKTSIYKGSKAYMRLLENKEVDAVLISSPAYSHVGFLEAAAAAGKHIYCEKPVATDVDGIRRVIEAGEQINGKQSVVIGFQIRHASAYREMINRVQRGDIGEILTVQLYYFSSGASIIDVKNGSYDEFRIRNHYYFRALSGDSLLDQGIHMLDVCNWALKSHPLHAIGRGNSNGRLPVGDTFSNFQVIYEYPQNVNVTIHTTKVGPSFGDVCCKFIGTKGSAEAHYSGGVFIIGDNKWDSGIARSESDLTPQQQAAGVFSSSLHDADANKEIAFIQSIETGKYLNETRSGAESTMTALLGREVATSERAMTWEEVYFSNEKLDPKLNLSQFD</sequence>
<comment type="caution">
    <text evidence="3">The sequence shown here is derived from an EMBL/GenBank/DDBJ whole genome shotgun (WGS) entry which is preliminary data.</text>
</comment>
<dbReference type="InterPro" id="IPR050463">
    <property type="entry name" value="Gfo/Idh/MocA_oxidrdct_glycsds"/>
</dbReference>
<feature type="domain" description="Gfo/Idh/MocA-like oxidoreductase N-terminal" evidence="1">
    <location>
        <begin position="34"/>
        <end position="158"/>
    </location>
</feature>
<evidence type="ECO:0000313" key="4">
    <source>
        <dbReference type="Proteomes" id="UP000598971"/>
    </source>
</evidence>
<evidence type="ECO:0000313" key="3">
    <source>
        <dbReference type="EMBL" id="NNV54862.1"/>
    </source>
</evidence>
<accession>A0A8J8FDY9</accession>
<proteinExistence type="predicted"/>
<dbReference type="Pfam" id="PF01408">
    <property type="entry name" value="GFO_IDH_MocA"/>
    <property type="match status" value="1"/>
</dbReference>
<gene>
    <name evidence="3" type="ORF">GD597_05250</name>
</gene>
<dbReference type="InterPro" id="IPR055170">
    <property type="entry name" value="GFO_IDH_MocA-like_dom"/>
</dbReference>
<keyword evidence="4" id="KW-1185">Reference proteome</keyword>
<dbReference type="Gene3D" id="3.30.360.10">
    <property type="entry name" value="Dihydrodipicolinate Reductase, domain 2"/>
    <property type="match status" value="1"/>
</dbReference>
<evidence type="ECO:0000259" key="1">
    <source>
        <dbReference type="Pfam" id="PF01408"/>
    </source>
</evidence>
<dbReference type="PANTHER" id="PTHR43818">
    <property type="entry name" value="BCDNA.GH03377"/>
    <property type="match status" value="1"/>
</dbReference>
<dbReference type="AlphaFoldDB" id="A0A8J8FDY9"/>
<dbReference type="InterPro" id="IPR036291">
    <property type="entry name" value="NAD(P)-bd_dom_sf"/>
</dbReference>
<dbReference type="InterPro" id="IPR000683">
    <property type="entry name" value="Gfo/Idh/MocA-like_OxRdtase_N"/>
</dbReference>
<name>A0A8J8FDY9_9BACT</name>
<dbReference type="Proteomes" id="UP000598971">
    <property type="component" value="Unassembled WGS sequence"/>
</dbReference>
<dbReference type="Gene3D" id="3.40.50.720">
    <property type="entry name" value="NAD(P)-binding Rossmann-like Domain"/>
    <property type="match status" value="1"/>
</dbReference>
<dbReference type="PANTHER" id="PTHR43818:SF5">
    <property type="entry name" value="OXIDOREDUCTASE FAMILY PROTEIN"/>
    <property type="match status" value="1"/>
</dbReference>
<evidence type="ECO:0000259" key="2">
    <source>
        <dbReference type="Pfam" id="PF22725"/>
    </source>
</evidence>
<dbReference type="GO" id="GO:0000166">
    <property type="term" value="F:nucleotide binding"/>
    <property type="evidence" value="ECO:0007669"/>
    <property type="project" value="InterPro"/>
</dbReference>
<dbReference type="SUPFAM" id="SSF55347">
    <property type="entry name" value="Glyceraldehyde-3-phosphate dehydrogenase-like, C-terminal domain"/>
    <property type="match status" value="1"/>
</dbReference>
<dbReference type="SUPFAM" id="SSF51735">
    <property type="entry name" value="NAD(P)-binding Rossmann-fold domains"/>
    <property type="match status" value="1"/>
</dbReference>
<reference evidence="3" key="1">
    <citation type="submission" date="2019-10" db="EMBL/GenBank/DDBJ databases">
        <title>Draft genome sequence of Panacibacter sp. KCS-6.</title>
        <authorList>
            <person name="Yim K.J."/>
        </authorList>
    </citation>
    <scope>NUCLEOTIDE SEQUENCE</scope>
    <source>
        <strain evidence="3">KCS-6</strain>
    </source>
</reference>
<dbReference type="EMBL" id="WHPF01000003">
    <property type="protein sequence ID" value="NNV54862.1"/>
    <property type="molecule type" value="Genomic_DNA"/>
</dbReference>
<protein>
    <submittedName>
        <fullName evidence="3">Gfo/Idh/MocA family oxidoreductase</fullName>
    </submittedName>
</protein>
<feature type="domain" description="GFO/IDH/MocA-like oxidoreductase" evidence="2">
    <location>
        <begin position="177"/>
        <end position="312"/>
    </location>
</feature>